<dbReference type="KEGG" id="tpx:Turpa_3450"/>
<organism evidence="1 2">
    <name type="scientific">Turneriella parva (strain ATCC BAA-1111 / DSM 21527 / NCTC 11395 / H)</name>
    <name type="common">Leptospira parva</name>
    <dbReference type="NCBI Taxonomy" id="869212"/>
    <lineage>
        <taxon>Bacteria</taxon>
        <taxon>Pseudomonadati</taxon>
        <taxon>Spirochaetota</taxon>
        <taxon>Spirochaetia</taxon>
        <taxon>Leptospirales</taxon>
        <taxon>Leptospiraceae</taxon>
        <taxon>Turneriella</taxon>
    </lineage>
</organism>
<keyword evidence="2" id="KW-1185">Reference proteome</keyword>
<reference evidence="1 2" key="1">
    <citation type="submission" date="2012-06" db="EMBL/GenBank/DDBJ databases">
        <title>The complete chromosome of genome of Turneriella parva DSM 21527.</title>
        <authorList>
            <consortium name="US DOE Joint Genome Institute (JGI-PGF)"/>
            <person name="Lucas S."/>
            <person name="Han J."/>
            <person name="Lapidus A."/>
            <person name="Bruce D."/>
            <person name="Goodwin L."/>
            <person name="Pitluck S."/>
            <person name="Peters L."/>
            <person name="Kyrpides N."/>
            <person name="Mavromatis K."/>
            <person name="Ivanova N."/>
            <person name="Mikhailova N."/>
            <person name="Chertkov O."/>
            <person name="Detter J.C."/>
            <person name="Tapia R."/>
            <person name="Han C."/>
            <person name="Land M."/>
            <person name="Hauser L."/>
            <person name="Markowitz V."/>
            <person name="Cheng J.-F."/>
            <person name="Hugenholtz P."/>
            <person name="Woyke T."/>
            <person name="Wu D."/>
            <person name="Gronow S."/>
            <person name="Wellnitz S."/>
            <person name="Brambilla E."/>
            <person name="Klenk H.-P."/>
            <person name="Eisen J.A."/>
        </authorList>
    </citation>
    <scope>NUCLEOTIDE SEQUENCE [LARGE SCALE GENOMIC DNA]</scope>
    <source>
        <strain evidence="2">ATCC BAA-1111 / DSM 21527 / NCTC 11395 / H</strain>
    </source>
</reference>
<dbReference type="AlphaFoldDB" id="I4B9Y0"/>
<proteinExistence type="predicted"/>
<dbReference type="Proteomes" id="UP000006048">
    <property type="component" value="Chromosome"/>
</dbReference>
<name>I4B9Y0_TURPD</name>
<evidence type="ECO:0000313" key="1">
    <source>
        <dbReference type="EMBL" id="AFM14087.1"/>
    </source>
</evidence>
<accession>I4B9Y0</accession>
<evidence type="ECO:0000313" key="2">
    <source>
        <dbReference type="Proteomes" id="UP000006048"/>
    </source>
</evidence>
<dbReference type="HOGENOM" id="CLU_1585758_0_0_12"/>
<sequence>MPSAKHRSPSALLQSILLRPELFGFWRFLALPSSGIDTNDSYGFKNIVMHLACKALHSLGEPWMASSFRRKSFAHFRQRGIYTTKWLEASSPQAILWSERLAHGRQNAHHSCPAGRDLCRADPSTRGATAPQRAQRVKFVRRSSVCIVFWQTRGLPKVNQVKWISTIL</sequence>
<gene>
    <name evidence="1" type="ordered locus">Turpa_3450</name>
</gene>
<protein>
    <submittedName>
        <fullName evidence="1">Uncharacterized protein</fullName>
    </submittedName>
</protein>
<dbReference type="EMBL" id="CP002959">
    <property type="protein sequence ID" value="AFM14087.1"/>
    <property type="molecule type" value="Genomic_DNA"/>
</dbReference>